<evidence type="ECO:0000313" key="3">
    <source>
        <dbReference type="Proteomes" id="UP000187891"/>
    </source>
</evidence>
<gene>
    <name evidence="2" type="ORF">DSM25559_3810</name>
</gene>
<dbReference type="SUPFAM" id="SSF52980">
    <property type="entry name" value="Restriction endonuclease-like"/>
    <property type="match status" value="1"/>
</dbReference>
<reference evidence="3" key="1">
    <citation type="submission" date="2016-10" db="EMBL/GenBank/DDBJ databases">
        <authorList>
            <person name="Wibberg D."/>
        </authorList>
    </citation>
    <scope>NUCLEOTIDE SEQUENCE [LARGE SCALE GENOMIC DNA]</scope>
</reference>
<dbReference type="Proteomes" id="UP000187891">
    <property type="component" value="Unassembled WGS sequence"/>
</dbReference>
<dbReference type="InterPro" id="IPR011335">
    <property type="entry name" value="Restrct_endonuc-II-like"/>
</dbReference>
<dbReference type="SUPFAM" id="SSF52540">
    <property type="entry name" value="P-loop containing nucleoside triphosphate hydrolases"/>
    <property type="match status" value="1"/>
</dbReference>
<dbReference type="EMBL" id="FMUE01000010">
    <property type="protein sequence ID" value="SCX31826.1"/>
    <property type="molecule type" value="Genomic_DNA"/>
</dbReference>
<dbReference type="Pfam" id="PF04471">
    <property type="entry name" value="Mrr_cat"/>
    <property type="match status" value="1"/>
</dbReference>
<dbReference type="InterPro" id="IPR007111">
    <property type="entry name" value="NACHT_NTPase"/>
</dbReference>
<dbReference type="STRING" id="1907666.DSM25559_3810"/>
<dbReference type="InterPro" id="IPR027417">
    <property type="entry name" value="P-loop_NTPase"/>
</dbReference>
<sequence>MNESNVEIGNKLEERVSSVYQALGYSVERNHEVSGAQIDLIAVKRIAGSGMIRLAIEVKSRKGGNITPEIVRDFKNVVSSMQDSINSAVMVTDFGYTTAARAVIANMPLVKLYTIRELENEVFGYAEAMHHYLEHYKVEPESQYYIPIQGWASSRKPISDVVTHIVQWCYKRDYPLPLLVSGDFGAGKTTVLKRVAFSVLQDRQIGKSNLFPLVLELRHLLSYKHSQQDIFTFAAKVFSDFNGQPPSHSRIQREYEGGKLVILLDGFDEINTSATPKEKASYIELLAPVLSGASPCVVTTRSTYFESFEEMRMTLLRTGNPLRSIHRSEETEIIRQSLHRLGVNTRQTFEIPHEDRSISLRPLDTAQVHQYIVARAAEIKAELGISIEDFEARIYRIYSISDLARRPLLLRIIVDTCLLGGFAKMEGQEFNAAKLYQRYTYISASRDEVNRPDNQFFTADERLEFCASLAISMIKAGKVFVTKEELLLVMSRTRFEHRTSEQVATRLEEALTDIQVCTFLSWGTGVSTFQFTHASILEFFAAKRIMQDCCESVQAIFAYSKQIYSRAIYRFLGEFLNIDGTFQDIIISASAGLPKSSIAARSFVCTIIMASGKYWNNISFTDVEIGNIDVERVRIQKSNLTGAQIQAVTFANMNFACCKLTACKGSSVTLRCVNFEKKSSFDFSGRDLKIIDCSAEHSDLRVTGRDWYIEGLVLRSSEITLGGVGQLFRVQCVGRSVIHLEDDFAPIVRDSLSFEDAIIIADWTSSFSLFATSISVTRCTLLLLKVPSIVLEAPDVDRLATGLRSLFAGSHGLVIVDDMDRSVDSKRYAIANQAVKGLQFVSIAVMRNINNFFSSGRELDSDEDAVLQQIRTLGAPYQRHFGTASLLRRICN</sequence>
<proteinExistence type="predicted"/>
<evidence type="ECO:0000313" key="2">
    <source>
        <dbReference type="EMBL" id="SCX31826.1"/>
    </source>
</evidence>
<dbReference type="Gene3D" id="3.40.50.300">
    <property type="entry name" value="P-loop containing nucleotide triphosphate hydrolases"/>
    <property type="match status" value="1"/>
</dbReference>
<organism evidence="2 3">
    <name type="scientific">Agrobacterium rosae</name>
    <dbReference type="NCBI Taxonomy" id="1972867"/>
    <lineage>
        <taxon>Bacteria</taxon>
        <taxon>Pseudomonadati</taxon>
        <taxon>Pseudomonadota</taxon>
        <taxon>Alphaproteobacteria</taxon>
        <taxon>Hyphomicrobiales</taxon>
        <taxon>Rhizobiaceae</taxon>
        <taxon>Rhizobium/Agrobacterium group</taxon>
        <taxon>Agrobacterium</taxon>
    </lineage>
</organism>
<dbReference type="InterPro" id="IPR007560">
    <property type="entry name" value="Restrct_endonuc_IV_Mrr"/>
</dbReference>
<dbReference type="Gene3D" id="2.160.20.80">
    <property type="entry name" value="E3 ubiquitin-protein ligase SopA"/>
    <property type="match status" value="1"/>
</dbReference>
<protein>
    <submittedName>
        <fullName evidence="2">Putative NTPase (NACHT family)</fullName>
    </submittedName>
</protein>
<dbReference type="Pfam" id="PF05729">
    <property type="entry name" value="NACHT"/>
    <property type="match status" value="1"/>
</dbReference>
<evidence type="ECO:0000259" key="1">
    <source>
        <dbReference type="PROSITE" id="PS50837"/>
    </source>
</evidence>
<feature type="domain" description="NACHT" evidence="1">
    <location>
        <begin position="176"/>
        <end position="302"/>
    </location>
</feature>
<dbReference type="AlphaFoldDB" id="A0A1R3U5S4"/>
<accession>A0A1R3U5S4</accession>
<dbReference type="PROSITE" id="PS50837">
    <property type="entry name" value="NACHT"/>
    <property type="match status" value="1"/>
</dbReference>
<dbReference type="SUPFAM" id="SSF141571">
    <property type="entry name" value="Pentapeptide repeat-like"/>
    <property type="match status" value="1"/>
</dbReference>
<name>A0A1R3U5S4_9HYPH</name>